<keyword evidence="3" id="KW-0274">FAD</keyword>
<dbReference type="InterPro" id="IPR036188">
    <property type="entry name" value="FAD/NAD-bd_sf"/>
</dbReference>
<dbReference type="GO" id="GO:0005737">
    <property type="term" value="C:cytoplasm"/>
    <property type="evidence" value="ECO:0007669"/>
    <property type="project" value="TreeGrafter"/>
</dbReference>
<evidence type="ECO:0000256" key="3">
    <source>
        <dbReference type="ARBA" id="ARBA00022827"/>
    </source>
</evidence>
<evidence type="ECO:0000256" key="5">
    <source>
        <dbReference type="ARBA" id="ARBA00037941"/>
    </source>
</evidence>
<dbReference type="AlphaFoldDB" id="A0A1H0Y1Y6"/>
<dbReference type="PANTHER" id="PTHR43104">
    <property type="entry name" value="L-2-HYDROXYGLUTARATE DEHYDROGENASE, MITOCHONDRIAL"/>
    <property type="match status" value="1"/>
</dbReference>
<dbReference type="EMBL" id="FNKO01000001">
    <property type="protein sequence ID" value="SDQ09103.1"/>
    <property type="molecule type" value="Genomic_DNA"/>
</dbReference>
<keyword evidence="8" id="KW-1185">Reference proteome</keyword>
<comment type="cofactor">
    <cofactor evidence="1">
        <name>FAD</name>
        <dbReference type="ChEBI" id="CHEBI:57692"/>
    </cofactor>
</comment>
<name>A0A1H0Y1Y6_9ACTN</name>
<keyword evidence="2" id="KW-0285">Flavoprotein</keyword>
<comment type="similarity">
    <text evidence="5">Belongs to the L2HGDH family.</text>
</comment>
<dbReference type="GO" id="GO:0047545">
    <property type="term" value="F:(S)-2-hydroxyglutarate dehydrogenase activity"/>
    <property type="evidence" value="ECO:0007669"/>
    <property type="project" value="TreeGrafter"/>
</dbReference>
<evidence type="ECO:0000313" key="7">
    <source>
        <dbReference type="EMBL" id="SDQ09103.1"/>
    </source>
</evidence>
<dbReference type="Gene3D" id="3.30.9.10">
    <property type="entry name" value="D-Amino Acid Oxidase, subunit A, domain 2"/>
    <property type="match status" value="1"/>
</dbReference>
<dbReference type="SUPFAM" id="SSF51905">
    <property type="entry name" value="FAD/NAD(P)-binding domain"/>
    <property type="match status" value="1"/>
</dbReference>
<feature type="domain" description="FAD dependent oxidoreductase" evidence="6">
    <location>
        <begin position="9"/>
        <end position="401"/>
    </location>
</feature>
<accession>A0A1H0Y1Y6</accession>
<reference evidence="8" key="1">
    <citation type="submission" date="2016-10" db="EMBL/GenBank/DDBJ databases">
        <authorList>
            <person name="Varghese N."/>
            <person name="Submissions S."/>
        </authorList>
    </citation>
    <scope>NUCLEOTIDE SEQUENCE [LARGE SCALE GENOMIC DNA]</scope>
    <source>
        <strain evidence="8">DSM 45459</strain>
    </source>
</reference>
<evidence type="ECO:0000256" key="1">
    <source>
        <dbReference type="ARBA" id="ARBA00001974"/>
    </source>
</evidence>
<dbReference type="STRING" id="995062.SAMN04489718_0168"/>
<dbReference type="InterPro" id="IPR036291">
    <property type="entry name" value="NAD(P)-bd_dom_sf"/>
</dbReference>
<protein>
    <submittedName>
        <fullName evidence="7">Malate dehydrogenase (Quinone)</fullName>
    </submittedName>
</protein>
<keyword evidence="4" id="KW-0560">Oxidoreductase</keyword>
<evidence type="ECO:0000256" key="4">
    <source>
        <dbReference type="ARBA" id="ARBA00023002"/>
    </source>
</evidence>
<dbReference type="PANTHER" id="PTHR43104:SF2">
    <property type="entry name" value="L-2-HYDROXYGLUTARATE DEHYDROGENASE, MITOCHONDRIAL"/>
    <property type="match status" value="1"/>
</dbReference>
<dbReference type="NCBIfam" id="NF008726">
    <property type="entry name" value="PRK11728.1"/>
    <property type="match status" value="1"/>
</dbReference>
<gene>
    <name evidence="7" type="ORF">SAMN04489718_0168</name>
</gene>
<dbReference type="SUPFAM" id="SSF51735">
    <property type="entry name" value="NAD(P)-binding Rossmann-fold domains"/>
    <property type="match status" value="1"/>
</dbReference>
<proteinExistence type="inferred from homology"/>
<evidence type="ECO:0000313" key="8">
    <source>
        <dbReference type="Proteomes" id="UP000199301"/>
    </source>
</evidence>
<dbReference type="Pfam" id="PF01266">
    <property type="entry name" value="DAO"/>
    <property type="match status" value="1"/>
</dbReference>
<evidence type="ECO:0000259" key="6">
    <source>
        <dbReference type="Pfam" id="PF01266"/>
    </source>
</evidence>
<organism evidence="7 8">
    <name type="scientific">Actinopolyspora saharensis</name>
    <dbReference type="NCBI Taxonomy" id="995062"/>
    <lineage>
        <taxon>Bacteria</taxon>
        <taxon>Bacillati</taxon>
        <taxon>Actinomycetota</taxon>
        <taxon>Actinomycetes</taxon>
        <taxon>Actinopolysporales</taxon>
        <taxon>Actinopolysporaceae</taxon>
        <taxon>Actinopolyspora</taxon>
    </lineage>
</organism>
<dbReference type="Proteomes" id="UP000199301">
    <property type="component" value="Unassembled WGS sequence"/>
</dbReference>
<sequence length="408" mass="43339">MCGMTATRDVTVVGGGIVGLATAYALAITGAGGRGNTRVTVIDKEPAWAAHQSGRNSGVIHSGLYYSPGSSKARLARAGGEQMYEFCARHGVPAERTGKVVVATETRELPALEELARRGRANGVGVQELDGAQLREREPEISGIRALFVPEAGVTDFAAVCRKLAELLAEAGVELRAGTELLSSTSRGDELVLTTTSGEIRTRRAVNCAGLHSDRVAHLAGGDVPVRILPFRGEYYEGSTSSDLAVRSLVYPVPDPAFPFLGVHLTRMLDGSLHVGPNAVLALAREGYGRRDWSAAHLRELAGDPGLRSLARRYWRPGLTEVARSLVKPLFVRAARKLAPRVGSADLVPAPAGVRAQAVRPDGTLVDDFLLTEDAHWVHVLNAPSPAATASLLIGEEIAARIRHKTPD</sequence>
<dbReference type="InterPro" id="IPR006076">
    <property type="entry name" value="FAD-dep_OxRdtase"/>
</dbReference>
<dbReference type="Gene3D" id="3.50.50.60">
    <property type="entry name" value="FAD/NAD(P)-binding domain"/>
    <property type="match status" value="1"/>
</dbReference>
<evidence type="ECO:0000256" key="2">
    <source>
        <dbReference type="ARBA" id="ARBA00022630"/>
    </source>
</evidence>